<evidence type="ECO:0000256" key="2">
    <source>
        <dbReference type="PIRSR" id="PIRSR000705-1"/>
    </source>
</evidence>
<dbReference type="GO" id="GO:0005524">
    <property type="term" value="F:ATP binding"/>
    <property type="evidence" value="ECO:0007669"/>
    <property type="project" value="UniProtKB-KW"/>
</dbReference>
<feature type="binding site" evidence="3">
    <location>
        <position position="68"/>
    </location>
    <ligand>
        <name>substrate</name>
    </ligand>
</feature>
<dbReference type="PIRSF" id="PIRSF000705">
    <property type="entry name" value="DNK"/>
    <property type="match status" value="1"/>
</dbReference>
<keyword evidence="6" id="KW-0418">Kinase</keyword>
<gene>
    <name evidence="6" type="ORF">GX355_11150</name>
</gene>
<feature type="binding site" evidence="3">
    <location>
        <position position="15"/>
    </location>
    <ligand>
        <name>substrate</name>
    </ligand>
</feature>
<accession>A0A7X8C5P1</accession>
<dbReference type="Gene3D" id="3.40.50.300">
    <property type="entry name" value="P-loop containing nucleotide triphosphate hydrolases"/>
    <property type="match status" value="1"/>
</dbReference>
<feature type="domain" description="Deoxynucleoside kinase" evidence="5">
    <location>
        <begin position="2"/>
        <end position="181"/>
    </location>
</feature>
<name>A0A7X8C5P1_9LACT</name>
<dbReference type="PANTHER" id="PTHR10513:SF35">
    <property type="entry name" value="DEOXYADENOSINE KINASE"/>
    <property type="match status" value="1"/>
</dbReference>
<dbReference type="Proteomes" id="UP000541058">
    <property type="component" value="Unassembled WGS sequence"/>
</dbReference>
<dbReference type="InterPro" id="IPR027417">
    <property type="entry name" value="P-loop_NTPase"/>
</dbReference>
<proteinExistence type="inferred from homology"/>
<evidence type="ECO:0000256" key="1">
    <source>
        <dbReference type="ARBA" id="ARBA00007420"/>
    </source>
</evidence>
<evidence type="ECO:0000313" key="7">
    <source>
        <dbReference type="Proteomes" id="UP000541058"/>
    </source>
</evidence>
<dbReference type="GO" id="GO:0005737">
    <property type="term" value="C:cytoplasm"/>
    <property type="evidence" value="ECO:0007669"/>
    <property type="project" value="TreeGrafter"/>
</dbReference>
<dbReference type="Pfam" id="PF01712">
    <property type="entry name" value="dNK"/>
    <property type="match status" value="1"/>
</dbReference>
<keyword evidence="4" id="KW-0067">ATP-binding</keyword>
<keyword evidence="4" id="KW-0547">Nucleotide-binding</keyword>
<evidence type="ECO:0000256" key="4">
    <source>
        <dbReference type="PIRSR" id="PIRSR000705-3"/>
    </source>
</evidence>
<dbReference type="EMBL" id="JAAYSM010000397">
    <property type="protein sequence ID" value="NLJ19401.1"/>
    <property type="molecule type" value="Genomic_DNA"/>
</dbReference>
<evidence type="ECO:0000313" key="6">
    <source>
        <dbReference type="EMBL" id="NLJ19401.1"/>
    </source>
</evidence>
<feature type="binding site" evidence="3">
    <location>
        <position position="38"/>
    </location>
    <ligand>
        <name>substrate</name>
    </ligand>
</feature>
<comment type="caution">
    <text evidence="6">The sequence shown here is derived from an EMBL/GenBank/DDBJ whole genome shotgun (WGS) entry which is preliminary data.</text>
</comment>
<dbReference type="InterPro" id="IPR050566">
    <property type="entry name" value="Deoxyribonucleoside_kinase"/>
</dbReference>
<keyword evidence="6" id="KW-0808">Transferase</keyword>
<dbReference type="SUPFAM" id="SSF52540">
    <property type="entry name" value="P-loop containing nucleoside triphosphate hydrolases"/>
    <property type="match status" value="1"/>
</dbReference>
<dbReference type="PANTHER" id="PTHR10513">
    <property type="entry name" value="DEOXYNUCLEOSIDE KINASE"/>
    <property type="match status" value="1"/>
</dbReference>
<dbReference type="AlphaFoldDB" id="A0A7X8C5P1"/>
<organism evidence="6 7">
    <name type="scientific">Globicatella sulfidifaciens</name>
    <dbReference type="NCBI Taxonomy" id="136093"/>
    <lineage>
        <taxon>Bacteria</taxon>
        <taxon>Bacillati</taxon>
        <taxon>Bacillota</taxon>
        <taxon>Bacilli</taxon>
        <taxon>Lactobacillales</taxon>
        <taxon>Aerococcaceae</taxon>
        <taxon>Globicatella</taxon>
    </lineage>
</organism>
<comment type="similarity">
    <text evidence="1">Belongs to the DCK/DGK family.</text>
</comment>
<dbReference type="GO" id="GO:0019136">
    <property type="term" value="F:deoxynucleoside kinase activity"/>
    <property type="evidence" value="ECO:0007669"/>
    <property type="project" value="InterPro"/>
</dbReference>
<feature type="binding site" evidence="4">
    <location>
        <begin position="119"/>
        <end position="123"/>
    </location>
    <ligand>
        <name>ATP</name>
        <dbReference type="ChEBI" id="CHEBI:30616"/>
    </ligand>
</feature>
<feature type="active site" description="Proton acceptor" evidence="2">
    <location>
        <position position="62"/>
    </location>
</feature>
<dbReference type="CDD" id="cd01673">
    <property type="entry name" value="dNK"/>
    <property type="match status" value="1"/>
</dbReference>
<sequence length="190" mass="23117">MEMLSEEMKIPCYQEPVQDNPLLDKFYHDRKRYSFPLQIYFLNRRFDMLKQASQAGKPTLMDRSIYGDMIFAKLLYEEGNMEKDEYILYRDLLTNMLDHVEAPKLMIYLKIDTDSAIERIKKRGRDYEQIVEREYWERLNKEYEDYFSEYNLSPLLVIEAAQYDIVENPKDRIEVLQIIRQKIAEVNRHF</sequence>
<feature type="binding site" evidence="3">
    <location>
        <position position="63"/>
    </location>
    <ligand>
        <name>substrate</name>
    </ligand>
</feature>
<dbReference type="InterPro" id="IPR002624">
    <property type="entry name" value="DCK/DGK"/>
</dbReference>
<evidence type="ECO:0000259" key="5">
    <source>
        <dbReference type="Pfam" id="PF01712"/>
    </source>
</evidence>
<protein>
    <submittedName>
        <fullName evidence="6">Deoxynucleoside kinase</fullName>
    </submittedName>
</protein>
<reference evidence="6 7" key="1">
    <citation type="journal article" date="2020" name="Biotechnol. Biofuels">
        <title>New insights from the biogas microbiome by comprehensive genome-resolved metagenomics of nearly 1600 species originating from multiple anaerobic digesters.</title>
        <authorList>
            <person name="Campanaro S."/>
            <person name="Treu L."/>
            <person name="Rodriguez-R L.M."/>
            <person name="Kovalovszki A."/>
            <person name="Ziels R.M."/>
            <person name="Maus I."/>
            <person name="Zhu X."/>
            <person name="Kougias P.G."/>
            <person name="Basile A."/>
            <person name="Luo G."/>
            <person name="Schluter A."/>
            <person name="Konstantinidis K.T."/>
            <person name="Angelidaki I."/>
        </authorList>
    </citation>
    <scope>NUCLEOTIDE SEQUENCE [LARGE SCALE GENOMIC DNA]</scope>
    <source>
        <strain evidence="6">AS23ysBPME_34</strain>
    </source>
</reference>
<evidence type="ECO:0000256" key="3">
    <source>
        <dbReference type="PIRSR" id="PIRSR000705-2"/>
    </source>
</evidence>
<feature type="binding site" evidence="3">
    <location>
        <position position="27"/>
    </location>
    <ligand>
        <name>substrate</name>
    </ligand>
</feature>
<dbReference type="InterPro" id="IPR031314">
    <property type="entry name" value="DNK_dom"/>
</dbReference>
<feature type="binding site" evidence="3">
    <location>
        <position position="128"/>
    </location>
    <ligand>
        <name>substrate</name>
    </ligand>
</feature>